<dbReference type="AlphaFoldDB" id="A0A979G4F4"/>
<dbReference type="EMBL" id="CP001699">
    <property type="protein sequence ID" value="ACU60674.1"/>
    <property type="molecule type" value="Genomic_DNA"/>
</dbReference>
<evidence type="ECO:0000313" key="9">
    <source>
        <dbReference type="EMBL" id="ACU60674.1"/>
    </source>
</evidence>
<dbReference type="CDD" id="cd08977">
    <property type="entry name" value="SusD"/>
    <property type="match status" value="1"/>
</dbReference>
<gene>
    <name evidence="9" type="ordered locus">Cpin_3207</name>
</gene>
<evidence type="ECO:0000256" key="2">
    <source>
        <dbReference type="ARBA" id="ARBA00006275"/>
    </source>
</evidence>
<feature type="domain" description="SusD-like N-terminal" evidence="8">
    <location>
        <begin position="103"/>
        <end position="223"/>
    </location>
</feature>
<feature type="chain" id="PRO_5038100058" evidence="6">
    <location>
        <begin position="27"/>
        <end position="462"/>
    </location>
</feature>
<evidence type="ECO:0000313" key="10">
    <source>
        <dbReference type="Proteomes" id="UP000002215"/>
    </source>
</evidence>
<keyword evidence="4" id="KW-0472">Membrane</keyword>
<evidence type="ECO:0000256" key="5">
    <source>
        <dbReference type="ARBA" id="ARBA00023237"/>
    </source>
</evidence>
<dbReference type="Gene3D" id="1.25.40.390">
    <property type="match status" value="1"/>
</dbReference>
<dbReference type="Pfam" id="PF07980">
    <property type="entry name" value="SusD_RagB"/>
    <property type="match status" value="1"/>
</dbReference>
<protein>
    <submittedName>
        <fullName evidence="9">RagB/SusD domain protein</fullName>
    </submittedName>
</protein>
<dbReference type="Pfam" id="PF14322">
    <property type="entry name" value="SusD-like_3"/>
    <property type="match status" value="1"/>
</dbReference>
<organism evidence="9 10">
    <name type="scientific">Chitinophaga pinensis (strain ATCC 43595 / DSM 2588 / LMG 13176 / NBRC 15968 / NCIMB 11800 / UQM 2034)</name>
    <dbReference type="NCBI Taxonomy" id="485918"/>
    <lineage>
        <taxon>Bacteria</taxon>
        <taxon>Pseudomonadati</taxon>
        <taxon>Bacteroidota</taxon>
        <taxon>Chitinophagia</taxon>
        <taxon>Chitinophagales</taxon>
        <taxon>Chitinophagaceae</taxon>
        <taxon>Chitinophaga</taxon>
    </lineage>
</organism>
<reference evidence="9 10" key="2">
    <citation type="journal article" date="2010" name="Stand. Genomic Sci.">
        <title>Complete genome sequence of Chitinophaga pinensis type strain (UQM 2034).</title>
        <authorList>
            <person name="Glavina Del Rio T."/>
            <person name="Abt B."/>
            <person name="Spring S."/>
            <person name="Lapidus A."/>
            <person name="Nolan M."/>
            <person name="Tice H."/>
            <person name="Copeland A."/>
            <person name="Cheng J.F."/>
            <person name="Chen F."/>
            <person name="Bruce D."/>
            <person name="Goodwin L."/>
            <person name="Pitluck S."/>
            <person name="Ivanova N."/>
            <person name="Mavromatis K."/>
            <person name="Mikhailova N."/>
            <person name="Pati A."/>
            <person name="Chen A."/>
            <person name="Palaniappan K."/>
            <person name="Land M."/>
            <person name="Hauser L."/>
            <person name="Chang Y.J."/>
            <person name="Jeffries C.D."/>
            <person name="Chain P."/>
            <person name="Saunders E."/>
            <person name="Detter J.C."/>
            <person name="Brettin T."/>
            <person name="Rohde M."/>
            <person name="Goker M."/>
            <person name="Bristow J."/>
            <person name="Eisen J.A."/>
            <person name="Markowitz V."/>
            <person name="Hugenholtz P."/>
            <person name="Kyrpides N.C."/>
            <person name="Klenk H.P."/>
            <person name="Lucas S."/>
        </authorList>
    </citation>
    <scope>NUCLEOTIDE SEQUENCE [LARGE SCALE GENOMIC DNA]</scope>
    <source>
        <strain evidence="10">ATCC 43595 / DSM 2588 / LMG 13176 / NBRC 15968 / NCIMB 11800 / UQM 2034</strain>
    </source>
</reference>
<accession>A0A979G4F4</accession>
<evidence type="ECO:0000259" key="8">
    <source>
        <dbReference type="Pfam" id="PF14322"/>
    </source>
</evidence>
<dbReference type="PROSITE" id="PS51257">
    <property type="entry name" value="PROKAR_LIPOPROTEIN"/>
    <property type="match status" value="1"/>
</dbReference>
<proteinExistence type="inferred from homology"/>
<comment type="similarity">
    <text evidence="2">Belongs to the SusD family.</text>
</comment>
<dbReference type="SUPFAM" id="SSF48452">
    <property type="entry name" value="TPR-like"/>
    <property type="match status" value="1"/>
</dbReference>
<sequence>MLMTPKQTILSLLLCLLVQACSLIKADVPLDKVAGRQIFQNPDSAIAAVTGIYEGISSTSNFFSAGASVYGGLYADELVYTGLTVPITEFSNSTLNSGNTTLETIFWRNTYYFIYRTNACIEGLAASESLDAGLRNQLTGEAKFFRAFLYFYLMQFFGEVPLVTSTDQLIIETMPRIPLAVIKESIFTDLRDAKALLKENYPTSDRARANKWSAAALLARMYLYEQNWPMALQEATQIISSGTYRLVGPDSVFLLTSKEAILQIQPVIQRYNTMDGFLFIPSAGIRPSFAITTSLMSAFEPGDLRQTNWVASQNNNGITYNYPFKYRKRLDASADFKVTEYTNLLRLAEIYLIRAECNTVQGLLPAAIRDIDIIRRRAGLPLIGETQPNMNATDLMALIRHERRIEFFAESGHRWMDLKRAGNADGLMQSLKPGWKSTGLLWPIPANQIVLNPSLVQNPGYR</sequence>
<dbReference type="InterPro" id="IPR011990">
    <property type="entry name" value="TPR-like_helical_dom_sf"/>
</dbReference>
<keyword evidence="5" id="KW-0998">Cell outer membrane</keyword>
<evidence type="ECO:0000256" key="1">
    <source>
        <dbReference type="ARBA" id="ARBA00004442"/>
    </source>
</evidence>
<dbReference type="OrthoDB" id="621570at2"/>
<evidence type="ECO:0000256" key="3">
    <source>
        <dbReference type="ARBA" id="ARBA00022729"/>
    </source>
</evidence>
<reference evidence="10" key="1">
    <citation type="submission" date="2009-08" db="EMBL/GenBank/DDBJ databases">
        <title>The complete genome of Chitinophaga pinensis DSM 2588.</title>
        <authorList>
            <consortium name="US DOE Joint Genome Institute (JGI-PGF)"/>
            <person name="Lucas S."/>
            <person name="Copeland A."/>
            <person name="Lapidus A."/>
            <person name="Glavina del Rio T."/>
            <person name="Dalin E."/>
            <person name="Tice H."/>
            <person name="Bruce D."/>
            <person name="Goodwin L."/>
            <person name="Pitluck S."/>
            <person name="Kyrpides N."/>
            <person name="Mavromatis K."/>
            <person name="Ivanova N."/>
            <person name="Mikhailova N."/>
            <person name="Sims D."/>
            <person name="Meinche L."/>
            <person name="Brettin T."/>
            <person name="Detter J.C."/>
            <person name="Han C."/>
            <person name="Larimer F."/>
            <person name="Land M."/>
            <person name="Hauser L."/>
            <person name="Markowitz V."/>
            <person name="Cheng J.-F."/>
            <person name="Hugenholtz P."/>
            <person name="Woyke T."/>
            <person name="Wu D."/>
            <person name="Spring S."/>
            <person name="Klenk H.-P."/>
            <person name="Eisen J.A."/>
        </authorList>
    </citation>
    <scope>NUCLEOTIDE SEQUENCE [LARGE SCALE GENOMIC DNA]</scope>
    <source>
        <strain evidence="10">ATCC 43595 / DSM 2588 / LMG 13176 / NBRC 15968 / NCIMB 11800 / UQM 2034</strain>
    </source>
</reference>
<evidence type="ECO:0000256" key="4">
    <source>
        <dbReference type="ARBA" id="ARBA00023136"/>
    </source>
</evidence>
<keyword evidence="3 6" id="KW-0732">Signal</keyword>
<evidence type="ECO:0000259" key="7">
    <source>
        <dbReference type="Pfam" id="PF07980"/>
    </source>
</evidence>
<dbReference type="GO" id="GO:0009279">
    <property type="term" value="C:cell outer membrane"/>
    <property type="evidence" value="ECO:0007669"/>
    <property type="project" value="UniProtKB-SubCell"/>
</dbReference>
<dbReference type="InterPro" id="IPR033985">
    <property type="entry name" value="SusD-like_N"/>
</dbReference>
<dbReference type="KEGG" id="cpi:Cpin_3207"/>
<feature type="domain" description="RagB/SusD" evidence="7">
    <location>
        <begin position="311"/>
        <end position="430"/>
    </location>
</feature>
<feature type="signal peptide" evidence="6">
    <location>
        <begin position="1"/>
        <end position="26"/>
    </location>
</feature>
<comment type="subcellular location">
    <subcellularLocation>
        <location evidence="1">Cell outer membrane</location>
    </subcellularLocation>
</comment>
<dbReference type="InterPro" id="IPR012944">
    <property type="entry name" value="SusD_RagB_dom"/>
</dbReference>
<evidence type="ECO:0000256" key="6">
    <source>
        <dbReference type="SAM" id="SignalP"/>
    </source>
</evidence>
<dbReference type="Proteomes" id="UP000002215">
    <property type="component" value="Chromosome"/>
</dbReference>
<name>A0A979G4F4_CHIPD</name>